<keyword evidence="3" id="KW-0963">Cytoplasm</keyword>
<dbReference type="GO" id="GO:0009401">
    <property type="term" value="P:phosphoenolpyruvate-dependent sugar phosphotransferase system"/>
    <property type="evidence" value="ECO:0007669"/>
    <property type="project" value="UniProtKB-KW"/>
</dbReference>
<dbReference type="GO" id="GO:0016301">
    <property type="term" value="F:kinase activity"/>
    <property type="evidence" value="ECO:0007669"/>
    <property type="project" value="UniProtKB-KW"/>
</dbReference>
<dbReference type="KEGG" id="ols:Olsu_0066"/>
<reference evidence="8 9" key="1">
    <citation type="journal article" date="2010" name="Stand. Genomic Sci.">
        <title>Complete genome sequence of Olsenella uli type strain (VPI D76D-27C).</title>
        <authorList>
            <person name="Goker M."/>
            <person name="Held B."/>
            <person name="Lucas S."/>
            <person name="Nolan M."/>
            <person name="Yasawong M."/>
            <person name="Glavina Del Rio T."/>
            <person name="Tice H."/>
            <person name="Cheng J.F."/>
            <person name="Bruce D."/>
            <person name="Detter J.C."/>
            <person name="Tapia R."/>
            <person name="Han C."/>
            <person name="Goodwin L."/>
            <person name="Pitluck S."/>
            <person name="Liolios K."/>
            <person name="Ivanova N."/>
            <person name="Mavromatis K."/>
            <person name="Mikhailova N."/>
            <person name="Pati A."/>
            <person name="Chen A."/>
            <person name="Palaniappan K."/>
            <person name="Land M."/>
            <person name="Hauser L."/>
            <person name="Chang Y.J."/>
            <person name="Jeffries C.D."/>
            <person name="Rohde M."/>
            <person name="Sikorski J."/>
            <person name="Pukall R."/>
            <person name="Woyke T."/>
            <person name="Bristow J."/>
            <person name="Eisen J.A."/>
            <person name="Markowitz V."/>
            <person name="Hugenholtz P."/>
            <person name="Kyrpides N.C."/>
            <person name="Klenk H.P."/>
            <person name="Lapidus A."/>
        </authorList>
    </citation>
    <scope>NUCLEOTIDE SEQUENCE [LARGE SCALE GENOMIC DNA]</scope>
    <source>
        <strain evidence="9">ATCC 49627 / DSM 7084 / CIP 109912 / JCM 12494 / NCIMB 702895 / VPI D76D-27C</strain>
    </source>
</reference>
<accession>E1QXT6</accession>
<dbReference type="Pfam" id="PF00359">
    <property type="entry name" value="PTS_EIIA_2"/>
    <property type="match status" value="1"/>
</dbReference>
<evidence type="ECO:0000256" key="3">
    <source>
        <dbReference type="ARBA" id="ARBA00022490"/>
    </source>
</evidence>
<dbReference type="EMBL" id="CP002106">
    <property type="protein sequence ID" value="ADK67200.1"/>
    <property type="molecule type" value="Genomic_DNA"/>
</dbReference>
<keyword evidence="2" id="KW-0813">Transport</keyword>
<dbReference type="InterPro" id="IPR051351">
    <property type="entry name" value="Ascorbate-PTS_EIIA_comp"/>
</dbReference>
<keyword evidence="9" id="KW-1185">Reference proteome</keyword>
<dbReference type="PATRIC" id="fig|633147.7.peg.1560"/>
<organism evidence="8 9">
    <name type="scientific">Olsenella uli (strain ATCC 49627 / DSM 7084 / CCUG 31166 / CIP 109912 / JCM 12494 / LMG 11480 / NCIMB 702895 / VPI D76D-27C)</name>
    <name type="common">Lactobacillus uli</name>
    <dbReference type="NCBI Taxonomy" id="633147"/>
    <lineage>
        <taxon>Bacteria</taxon>
        <taxon>Bacillati</taxon>
        <taxon>Actinomycetota</taxon>
        <taxon>Coriobacteriia</taxon>
        <taxon>Coriobacteriales</taxon>
        <taxon>Atopobiaceae</taxon>
        <taxon>Olsenella</taxon>
    </lineage>
</organism>
<dbReference type="HOGENOM" id="CLU_072531_2_0_11"/>
<gene>
    <name evidence="8" type="ordered locus">Olsu_0066</name>
</gene>
<dbReference type="PANTHER" id="PTHR36203">
    <property type="entry name" value="ASCORBATE-SPECIFIC PTS SYSTEM EIIA COMPONENT"/>
    <property type="match status" value="1"/>
</dbReference>
<evidence type="ECO:0000256" key="1">
    <source>
        <dbReference type="ARBA" id="ARBA00004496"/>
    </source>
</evidence>
<evidence type="ECO:0000313" key="8">
    <source>
        <dbReference type="EMBL" id="ADK67200.1"/>
    </source>
</evidence>
<dbReference type="OrthoDB" id="1634238at2"/>
<dbReference type="InterPro" id="IPR016152">
    <property type="entry name" value="PTrfase/Anion_transptr"/>
</dbReference>
<keyword evidence="4" id="KW-0808">Transferase</keyword>
<evidence type="ECO:0000259" key="7">
    <source>
        <dbReference type="PROSITE" id="PS51094"/>
    </source>
</evidence>
<evidence type="ECO:0000256" key="6">
    <source>
        <dbReference type="ARBA" id="ARBA00022777"/>
    </source>
</evidence>
<comment type="subcellular location">
    <subcellularLocation>
        <location evidence="1">Cytoplasm</location>
    </subcellularLocation>
</comment>
<evidence type="ECO:0000256" key="2">
    <source>
        <dbReference type="ARBA" id="ARBA00022448"/>
    </source>
</evidence>
<dbReference type="AlphaFoldDB" id="E1QXT6"/>
<name>E1QXT6_OLSUV</name>
<dbReference type="PANTHER" id="PTHR36203:SF4">
    <property type="entry name" value="MANNITOL-SPECIFIC CRYPTIC PHOSPHOTRANSFERASE ENZYME IIA COMPONENT"/>
    <property type="match status" value="1"/>
</dbReference>
<dbReference type="STRING" id="633147.Olsu_0066"/>
<evidence type="ECO:0000313" key="9">
    <source>
        <dbReference type="Proteomes" id="UP000000333"/>
    </source>
</evidence>
<evidence type="ECO:0000256" key="5">
    <source>
        <dbReference type="ARBA" id="ARBA00022683"/>
    </source>
</evidence>
<dbReference type="PROSITE" id="PS51094">
    <property type="entry name" value="PTS_EIIA_TYPE_2"/>
    <property type="match status" value="1"/>
</dbReference>
<dbReference type="Proteomes" id="UP000000333">
    <property type="component" value="Chromosome"/>
</dbReference>
<dbReference type="RefSeq" id="WP_013250952.1">
    <property type="nucleotide sequence ID" value="NC_014363.1"/>
</dbReference>
<keyword evidence="6" id="KW-0418">Kinase</keyword>
<dbReference type="SUPFAM" id="SSF55804">
    <property type="entry name" value="Phoshotransferase/anion transport protein"/>
    <property type="match status" value="1"/>
</dbReference>
<dbReference type="GeneID" id="78511549"/>
<sequence>MAEEASVTDLLRPENIQVVDSVANWEDAIRISLKPLIEGGYAEPRYADNIIADTRELGPYYVLTEDVALIHARPEEGAIKKQMAVTLVHRPVTFPEGSFPVRLLFALSAEDSHSHIEVIKMLASICMEESRVEDLATCETPEEIYRLLTAVAGG</sequence>
<dbReference type="InterPro" id="IPR002178">
    <property type="entry name" value="PTS_EIIA_type-2_dom"/>
</dbReference>
<protein>
    <submittedName>
        <fullName evidence="8">Putative PTS IIA-like nitrogen-regulatory protein PtsN</fullName>
    </submittedName>
</protein>
<dbReference type="eggNOG" id="COG1762">
    <property type="taxonomic scope" value="Bacteria"/>
</dbReference>
<dbReference type="GO" id="GO:0005737">
    <property type="term" value="C:cytoplasm"/>
    <property type="evidence" value="ECO:0007669"/>
    <property type="project" value="UniProtKB-SubCell"/>
</dbReference>
<evidence type="ECO:0000256" key="4">
    <source>
        <dbReference type="ARBA" id="ARBA00022679"/>
    </source>
</evidence>
<dbReference type="CDD" id="cd00211">
    <property type="entry name" value="PTS_IIA_fru"/>
    <property type="match status" value="1"/>
</dbReference>
<keyword evidence="5" id="KW-0598">Phosphotransferase system</keyword>
<proteinExistence type="predicted"/>
<feature type="domain" description="PTS EIIA type-2" evidence="7">
    <location>
        <begin position="9"/>
        <end position="151"/>
    </location>
</feature>
<dbReference type="Gene3D" id="3.40.930.10">
    <property type="entry name" value="Mannitol-specific EII, Chain A"/>
    <property type="match status" value="1"/>
</dbReference>